<comment type="pathway">
    <text evidence="5">Cofactor biosynthesis; adenosylcobalamin biosynthesis; cob(II)yrinate a,c-diamide from sirohydrochlorin (anaerobic route): step 6/10.</text>
</comment>
<dbReference type="RefSeq" id="WP_166121351.1">
    <property type="nucleotide sequence ID" value="NZ_JAPIUX010000004.1"/>
</dbReference>
<proteinExistence type="inferred from homology"/>
<evidence type="ECO:0000313" key="6">
    <source>
        <dbReference type="EMBL" id="MCX2561036.1"/>
    </source>
</evidence>
<evidence type="ECO:0000256" key="1">
    <source>
        <dbReference type="ARBA" id="ARBA00022573"/>
    </source>
</evidence>
<reference evidence="6 7" key="1">
    <citation type="submission" date="2022-11" db="EMBL/GenBank/DDBJ databases">
        <title>Genome sequencing of Acetobacter type strain.</title>
        <authorList>
            <person name="Heo J."/>
            <person name="Lee D."/>
            <person name="Han B.-H."/>
            <person name="Hong S.-B."/>
            <person name="Kwon S.-W."/>
        </authorList>
    </citation>
    <scope>NUCLEOTIDE SEQUENCE [LARGE SCALE GENOMIC DNA]</scope>
    <source>
        <strain evidence="6 7">KACC 21251</strain>
    </source>
</reference>
<gene>
    <name evidence="5" type="primary">cbiD</name>
    <name evidence="6" type="ORF">OQ252_06440</name>
</gene>
<evidence type="ECO:0000256" key="4">
    <source>
        <dbReference type="ARBA" id="ARBA00022691"/>
    </source>
</evidence>
<dbReference type="InterPro" id="IPR036074">
    <property type="entry name" value="CbiD_sf"/>
</dbReference>
<dbReference type="GO" id="GO:0032259">
    <property type="term" value="P:methylation"/>
    <property type="evidence" value="ECO:0007669"/>
    <property type="project" value="UniProtKB-KW"/>
</dbReference>
<dbReference type="GO" id="GO:0008168">
    <property type="term" value="F:methyltransferase activity"/>
    <property type="evidence" value="ECO:0007669"/>
    <property type="project" value="UniProtKB-KW"/>
</dbReference>
<keyword evidence="3 5" id="KW-0808">Transferase</keyword>
<keyword evidence="4 5" id="KW-0949">S-adenosyl-L-methionine</keyword>
<dbReference type="Gene3D" id="3.30.2110.10">
    <property type="entry name" value="CbiD-like"/>
    <property type="match status" value="1"/>
</dbReference>
<comment type="caution">
    <text evidence="6">The sequence shown here is derived from an EMBL/GenBank/DDBJ whole genome shotgun (WGS) entry which is preliminary data.</text>
</comment>
<dbReference type="HAMAP" id="MF_00787">
    <property type="entry name" value="CbiD"/>
    <property type="match status" value="1"/>
</dbReference>
<sequence>MEQSGTELRRGWTTGSCATAAAKAAWLMLLGQTPPASVRITLPGGQQPDFALCRTGWEQGGAFAEVVKDAGDDPDITHGAVIRATVRRLPSGSGVQFRAGPGVGMVTRAGLPIPPGEPAINPTPRAMIRTALTEANGSLPDAEVTLSIQEGARLAQRTLNSRLGITGGLSILGTTGIVVPFSCAAWIDSIHRGIDVARAEGLTHLAGSTGNVSEKAVQKFYTLPDTALIEMGDFVGGMLKYLRRHPVARLTIAGGIAKMTKLGQGRLDLHSKRGQADMAALARLAAAGGAPPAVTEALATSPTVAEAFLLARAAQVPLGALIARSALNTVLETLAPTSCVVDVMVFDRAGACVGQAGPFPEPRDAGLSS</sequence>
<dbReference type="Pfam" id="PF01888">
    <property type="entry name" value="CbiD"/>
    <property type="match status" value="1"/>
</dbReference>
<keyword evidence="7" id="KW-1185">Reference proteome</keyword>
<comment type="similarity">
    <text evidence="5">Belongs to the CbiD family.</text>
</comment>
<accession>A0ABT3Q6W8</accession>
<dbReference type="PANTHER" id="PTHR35863">
    <property type="entry name" value="COBALT-PRECORRIN-5B C(1)-METHYLTRANSFERASE"/>
    <property type="match status" value="1"/>
</dbReference>
<dbReference type="InterPro" id="IPR002748">
    <property type="entry name" value="CbiD"/>
</dbReference>
<keyword evidence="1 5" id="KW-0169">Cobalamin biosynthesis</keyword>
<dbReference type="SUPFAM" id="SSF111342">
    <property type="entry name" value="CbiD-like"/>
    <property type="match status" value="1"/>
</dbReference>
<dbReference type="NCBIfam" id="NF000849">
    <property type="entry name" value="PRK00075.1-1"/>
    <property type="match status" value="1"/>
</dbReference>
<evidence type="ECO:0000313" key="7">
    <source>
        <dbReference type="Proteomes" id="UP001526446"/>
    </source>
</evidence>
<comment type="function">
    <text evidence="5">Catalyzes the methylation of C-1 in cobalt-precorrin-5B to form cobalt-precorrin-6A.</text>
</comment>
<evidence type="ECO:0000256" key="3">
    <source>
        <dbReference type="ARBA" id="ARBA00022679"/>
    </source>
</evidence>
<dbReference type="NCBIfam" id="TIGR00312">
    <property type="entry name" value="cbiD"/>
    <property type="match status" value="1"/>
</dbReference>
<name>A0ABT3Q6W8_9PROT</name>
<evidence type="ECO:0000256" key="5">
    <source>
        <dbReference type="HAMAP-Rule" id="MF_00787"/>
    </source>
</evidence>
<dbReference type="Proteomes" id="UP001526446">
    <property type="component" value="Unassembled WGS sequence"/>
</dbReference>
<protein>
    <recommendedName>
        <fullName evidence="5">Cobalt-precorrin-5B C(1)-methyltransferase</fullName>
        <ecNumber evidence="5">2.1.1.195</ecNumber>
    </recommendedName>
    <alternativeName>
        <fullName evidence="5">Cobalt-precorrin-6A synthase</fullName>
    </alternativeName>
</protein>
<comment type="catalytic activity">
    <reaction evidence="5">
        <text>Co-precorrin-5B + S-adenosyl-L-methionine = Co-precorrin-6A + S-adenosyl-L-homocysteine</text>
        <dbReference type="Rhea" id="RHEA:26285"/>
        <dbReference type="ChEBI" id="CHEBI:57856"/>
        <dbReference type="ChEBI" id="CHEBI:59789"/>
        <dbReference type="ChEBI" id="CHEBI:60063"/>
        <dbReference type="ChEBI" id="CHEBI:60064"/>
        <dbReference type="EC" id="2.1.1.195"/>
    </reaction>
</comment>
<dbReference type="EMBL" id="JAPIUX010000004">
    <property type="protein sequence ID" value="MCX2561036.1"/>
    <property type="molecule type" value="Genomic_DNA"/>
</dbReference>
<dbReference type="PIRSF" id="PIRSF026782">
    <property type="entry name" value="CbiD"/>
    <property type="match status" value="1"/>
</dbReference>
<evidence type="ECO:0000256" key="2">
    <source>
        <dbReference type="ARBA" id="ARBA00022603"/>
    </source>
</evidence>
<dbReference type="PANTHER" id="PTHR35863:SF1">
    <property type="entry name" value="COBALT-PRECORRIN-5B C(1)-METHYLTRANSFERASE"/>
    <property type="match status" value="1"/>
</dbReference>
<organism evidence="6 7">
    <name type="scientific">Acetobacter farinalis</name>
    <dbReference type="NCBI Taxonomy" id="1260984"/>
    <lineage>
        <taxon>Bacteria</taxon>
        <taxon>Pseudomonadati</taxon>
        <taxon>Pseudomonadota</taxon>
        <taxon>Alphaproteobacteria</taxon>
        <taxon>Acetobacterales</taxon>
        <taxon>Acetobacteraceae</taxon>
        <taxon>Acetobacter</taxon>
    </lineage>
</organism>
<dbReference type="EC" id="2.1.1.195" evidence="5"/>
<keyword evidence="2 5" id="KW-0489">Methyltransferase</keyword>